<dbReference type="AlphaFoldDB" id="A0A8K0GA30"/>
<evidence type="ECO:0000313" key="2">
    <source>
        <dbReference type="EMBL" id="KAF2891301.1"/>
    </source>
</evidence>
<dbReference type="OrthoDB" id="6782755at2759"/>
<protein>
    <submittedName>
        <fullName evidence="2">Uncharacterized protein</fullName>
    </submittedName>
</protein>
<feature type="non-terminal residue" evidence="2">
    <location>
        <position position="1"/>
    </location>
</feature>
<sequence>MKDEIKQNKENMKNITDDMAEMKAEGDEIMEDLRTMKNMFKSELSLEVMVRAAHKISQKKSRVELNNWDDKLHILKSKSKLRRNKIYIDSELTTEERKIQKEIRDSARGSE</sequence>
<accession>A0A8K0GA30</accession>
<feature type="coiled-coil region" evidence="1">
    <location>
        <begin position="5"/>
        <end position="32"/>
    </location>
</feature>
<name>A0A8K0GA30_IGNLU</name>
<dbReference type="Proteomes" id="UP000801492">
    <property type="component" value="Unassembled WGS sequence"/>
</dbReference>
<reference evidence="2" key="1">
    <citation type="submission" date="2019-08" db="EMBL/GenBank/DDBJ databases">
        <title>The genome of the North American firefly Photinus pyralis.</title>
        <authorList>
            <consortium name="Photinus pyralis genome working group"/>
            <person name="Fallon T.R."/>
            <person name="Sander Lower S.E."/>
            <person name="Weng J.-K."/>
        </authorList>
    </citation>
    <scope>NUCLEOTIDE SEQUENCE</scope>
    <source>
        <strain evidence="2">TRF0915ILg1</strain>
        <tissue evidence="2">Whole body</tissue>
    </source>
</reference>
<gene>
    <name evidence="2" type="ORF">ILUMI_14872</name>
</gene>
<keyword evidence="1" id="KW-0175">Coiled coil</keyword>
<comment type="caution">
    <text evidence="2">The sequence shown here is derived from an EMBL/GenBank/DDBJ whole genome shotgun (WGS) entry which is preliminary data.</text>
</comment>
<proteinExistence type="predicted"/>
<dbReference type="EMBL" id="VTPC01034687">
    <property type="protein sequence ID" value="KAF2891301.1"/>
    <property type="molecule type" value="Genomic_DNA"/>
</dbReference>
<keyword evidence="3" id="KW-1185">Reference proteome</keyword>
<evidence type="ECO:0000313" key="3">
    <source>
        <dbReference type="Proteomes" id="UP000801492"/>
    </source>
</evidence>
<organism evidence="2 3">
    <name type="scientific">Ignelater luminosus</name>
    <name type="common">Cucubano</name>
    <name type="synonym">Pyrophorus luminosus</name>
    <dbReference type="NCBI Taxonomy" id="2038154"/>
    <lineage>
        <taxon>Eukaryota</taxon>
        <taxon>Metazoa</taxon>
        <taxon>Ecdysozoa</taxon>
        <taxon>Arthropoda</taxon>
        <taxon>Hexapoda</taxon>
        <taxon>Insecta</taxon>
        <taxon>Pterygota</taxon>
        <taxon>Neoptera</taxon>
        <taxon>Endopterygota</taxon>
        <taxon>Coleoptera</taxon>
        <taxon>Polyphaga</taxon>
        <taxon>Elateriformia</taxon>
        <taxon>Elateroidea</taxon>
        <taxon>Elateridae</taxon>
        <taxon>Agrypninae</taxon>
        <taxon>Pyrophorini</taxon>
        <taxon>Ignelater</taxon>
    </lineage>
</organism>
<evidence type="ECO:0000256" key="1">
    <source>
        <dbReference type="SAM" id="Coils"/>
    </source>
</evidence>